<sequence length="464" mass="52615">MKRSQSKQSIPKISHYWLMNKRILKHIFLICMFITALLFYSIKSYAVEINENTEHISVSIDVEVPVQSFSSSKSDKNDYILVWIPSESGILDQEKLLAKQLAKSGTEVWLADLHAGWFVGKDRSSINKFKPDLLANLLDAIIEKTGKKIYLISNSHGVIAALRAAHGWQEKFPKKNKDPSQAKIAGAILLSGQFYSRTPEPGFDGIFNTIVHKTRLRIILLQPNKSPWFWKLAAVKKALEKAGSKVDTWILKGVRDRYYYRTDSTEVENKKSKQLAKTIHTSLSMLESDDSTIPTSSAVTNDQHQVATITVKKYQNRGLSRWRGKADTPTLNLKSLNGEQVNLLSYKGKVVLINFWASWCPPCVHEMPSMQALEDSLKSKGFHILAINMAEKKRVIQEFIKNKVKVSFKILLDSNGAALKKWKVYAFPTSYLLGKKGKIRYAVYGAIDWNSNKVHKISNQLLSE</sequence>
<dbReference type="InterPro" id="IPR013766">
    <property type="entry name" value="Thioredoxin_domain"/>
</dbReference>
<accession>A0A3B0Z1H2</accession>
<dbReference type="Gene3D" id="3.40.30.10">
    <property type="entry name" value="Glutaredoxin"/>
    <property type="match status" value="1"/>
</dbReference>
<dbReference type="AlphaFoldDB" id="A0A3B0Z1H2"/>
<dbReference type="InterPro" id="IPR029058">
    <property type="entry name" value="AB_hydrolase_fold"/>
</dbReference>
<reference evidence="4" key="1">
    <citation type="submission" date="2018-06" db="EMBL/GenBank/DDBJ databases">
        <authorList>
            <person name="Zhirakovskaya E."/>
        </authorList>
    </citation>
    <scope>NUCLEOTIDE SEQUENCE</scope>
</reference>
<dbReference type="InterPro" id="IPR050553">
    <property type="entry name" value="Thioredoxin_ResA/DsbE_sf"/>
</dbReference>
<dbReference type="InterPro" id="IPR017937">
    <property type="entry name" value="Thioredoxin_CS"/>
</dbReference>
<dbReference type="EMBL" id="UOFL01000216">
    <property type="protein sequence ID" value="VAW81302.1"/>
    <property type="molecule type" value="Genomic_DNA"/>
</dbReference>
<dbReference type="GO" id="GO:0030313">
    <property type="term" value="C:cell envelope"/>
    <property type="evidence" value="ECO:0007669"/>
    <property type="project" value="UniProtKB-SubCell"/>
</dbReference>
<dbReference type="PROSITE" id="PS00194">
    <property type="entry name" value="THIOREDOXIN_1"/>
    <property type="match status" value="1"/>
</dbReference>
<proteinExistence type="predicted"/>
<dbReference type="PANTHER" id="PTHR42852">
    <property type="entry name" value="THIOL:DISULFIDE INTERCHANGE PROTEIN DSBE"/>
    <property type="match status" value="1"/>
</dbReference>
<organism evidence="4">
    <name type="scientific">hydrothermal vent metagenome</name>
    <dbReference type="NCBI Taxonomy" id="652676"/>
    <lineage>
        <taxon>unclassified sequences</taxon>
        <taxon>metagenomes</taxon>
        <taxon>ecological metagenomes</taxon>
    </lineage>
</organism>
<dbReference type="GO" id="GO:0017004">
    <property type="term" value="P:cytochrome complex assembly"/>
    <property type="evidence" value="ECO:0007669"/>
    <property type="project" value="UniProtKB-KW"/>
</dbReference>
<dbReference type="InterPro" id="IPR013740">
    <property type="entry name" value="Redoxin"/>
</dbReference>
<evidence type="ECO:0000256" key="2">
    <source>
        <dbReference type="ARBA" id="ARBA00022748"/>
    </source>
</evidence>
<dbReference type="GO" id="GO:0016491">
    <property type="term" value="F:oxidoreductase activity"/>
    <property type="evidence" value="ECO:0007669"/>
    <property type="project" value="InterPro"/>
</dbReference>
<protein>
    <recommendedName>
        <fullName evidence="3">Thioredoxin domain-containing protein</fullName>
    </recommendedName>
</protein>
<feature type="domain" description="Thioredoxin" evidence="3">
    <location>
        <begin position="322"/>
        <end position="463"/>
    </location>
</feature>
<name>A0A3B0Z1H2_9ZZZZ</name>
<dbReference type="Pfam" id="PF08534">
    <property type="entry name" value="Redoxin"/>
    <property type="match status" value="1"/>
</dbReference>
<dbReference type="CDD" id="cd02966">
    <property type="entry name" value="TlpA_like_family"/>
    <property type="match status" value="1"/>
</dbReference>
<dbReference type="Gene3D" id="3.40.50.1820">
    <property type="entry name" value="alpha/beta hydrolase"/>
    <property type="match status" value="1"/>
</dbReference>
<dbReference type="InterPro" id="IPR036249">
    <property type="entry name" value="Thioredoxin-like_sf"/>
</dbReference>
<evidence type="ECO:0000313" key="4">
    <source>
        <dbReference type="EMBL" id="VAW81302.1"/>
    </source>
</evidence>
<dbReference type="SUPFAM" id="SSF52833">
    <property type="entry name" value="Thioredoxin-like"/>
    <property type="match status" value="1"/>
</dbReference>
<gene>
    <name evidence="4" type="ORF">MNBD_GAMMA12-1507</name>
</gene>
<evidence type="ECO:0000256" key="1">
    <source>
        <dbReference type="ARBA" id="ARBA00004196"/>
    </source>
</evidence>
<comment type="subcellular location">
    <subcellularLocation>
        <location evidence="1">Cell envelope</location>
    </subcellularLocation>
</comment>
<dbReference type="PROSITE" id="PS51352">
    <property type="entry name" value="THIOREDOXIN_2"/>
    <property type="match status" value="1"/>
</dbReference>
<dbReference type="PANTHER" id="PTHR42852:SF17">
    <property type="entry name" value="THIOREDOXIN-LIKE PROTEIN HI_1115"/>
    <property type="match status" value="1"/>
</dbReference>
<keyword evidence="2" id="KW-0201">Cytochrome c-type biogenesis</keyword>
<dbReference type="SUPFAM" id="SSF53474">
    <property type="entry name" value="alpha/beta-Hydrolases"/>
    <property type="match status" value="1"/>
</dbReference>
<evidence type="ECO:0000259" key="3">
    <source>
        <dbReference type="PROSITE" id="PS51352"/>
    </source>
</evidence>